<sequence length="40" mass="4302">MGALPLVAIITGILFLVNLVVFFAITRPRQGPITNPKRGP</sequence>
<name>A0ABU5E5P7_9PROT</name>
<evidence type="ECO:0000313" key="3">
    <source>
        <dbReference type="Proteomes" id="UP001279642"/>
    </source>
</evidence>
<comment type="caution">
    <text evidence="2">The sequence shown here is derived from an EMBL/GenBank/DDBJ whole genome shotgun (WGS) entry which is preliminary data.</text>
</comment>
<feature type="transmembrane region" description="Helical" evidence="1">
    <location>
        <begin position="6"/>
        <end position="25"/>
    </location>
</feature>
<protein>
    <submittedName>
        <fullName evidence="2">Uncharacterized protein</fullName>
    </submittedName>
</protein>
<proteinExistence type="predicted"/>
<evidence type="ECO:0000313" key="2">
    <source>
        <dbReference type="EMBL" id="MDY0881501.1"/>
    </source>
</evidence>
<evidence type="ECO:0000256" key="1">
    <source>
        <dbReference type="SAM" id="Phobius"/>
    </source>
</evidence>
<dbReference type="Proteomes" id="UP001279642">
    <property type="component" value="Unassembled WGS sequence"/>
</dbReference>
<gene>
    <name evidence="2" type="ORF">SMD27_01465</name>
</gene>
<dbReference type="EMBL" id="JAXCLW010000001">
    <property type="protein sequence ID" value="MDY0881501.1"/>
    <property type="molecule type" value="Genomic_DNA"/>
</dbReference>
<keyword evidence="1" id="KW-0812">Transmembrane</keyword>
<accession>A0ABU5E5P7</accession>
<keyword evidence="1" id="KW-1133">Transmembrane helix</keyword>
<dbReference type="RefSeq" id="WP_320506562.1">
    <property type="nucleotide sequence ID" value="NZ_JAXCLW010000001.1"/>
</dbReference>
<keyword evidence="1" id="KW-0472">Membrane</keyword>
<organism evidence="2 3">
    <name type="scientific">Dongia soli</name>
    <dbReference type="NCBI Taxonomy" id="600628"/>
    <lineage>
        <taxon>Bacteria</taxon>
        <taxon>Pseudomonadati</taxon>
        <taxon>Pseudomonadota</taxon>
        <taxon>Alphaproteobacteria</taxon>
        <taxon>Rhodospirillales</taxon>
        <taxon>Dongiaceae</taxon>
        <taxon>Dongia</taxon>
    </lineage>
</organism>
<keyword evidence="3" id="KW-1185">Reference proteome</keyword>
<reference evidence="2 3" key="1">
    <citation type="journal article" date="2016" name="Antonie Van Leeuwenhoek">
        <title>Dongia soli sp. nov., isolated from soil from Dokdo, Korea.</title>
        <authorList>
            <person name="Kim D.U."/>
            <person name="Lee H."/>
            <person name="Kim H."/>
            <person name="Kim S.G."/>
            <person name="Ka J.O."/>
        </authorList>
    </citation>
    <scope>NUCLEOTIDE SEQUENCE [LARGE SCALE GENOMIC DNA]</scope>
    <source>
        <strain evidence="2 3">D78</strain>
    </source>
</reference>